<dbReference type="GO" id="GO:0016788">
    <property type="term" value="F:hydrolase activity, acting on ester bonds"/>
    <property type="evidence" value="ECO:0007669"/>
    <property type="project" value="TreeGrafter"/>
</dbReference>
<comment type="similarity">
    <text evidence="3">Belongs to the metallophosphoesterase superfamily. Purple acid phosphatase family.</text>
</comment>
<dbReference type="GO" id="GO:0005576">
    <property type="term" value="C:extracellular region"/>
    <property type="evidence" value="ECO:0007669"/>
    <property type="project" value="UniProtKB-SubCell"/>
</dbReference>
<dbReference type="InterPro" id="IPR029052">
    <property type="entry name" value="Metallo-depent_PP-like"/>
</dbReference>
<dbReference type="PIRSF" id="PIRSF030250">
    <property type="entry name" value="Ptase_At2g46880"/>
    <property type="match status" value="1"/>
</dbReference>
<keyword evidence="10" id="KW-0325">Glycoprotein</keyword>
<evidence type="ECO:0000256" key="3">
    <source>
        <dbReference type="ARBA" id="ARBA00008723"/>
    </source>
</evidence>
<comment type="caution">
    <text evidence="12">The sequence shown here is derived from an EMBL/GenBank/DDBJ whole genome shotgun (WGS) entry which is preliminary data.</text>
</comment>
<comment type="cofactor">
    <cofactor evidence="1">
        <name>Zn(2+)</name>
        <dbReference type="ChEBI" id="CHEBI:29105"/>
    </cofactor>
</comment>
<accession>A0A8T0GZ14</accession>
<dbReference type="FunFam" id="3.60.21.10:FF:000038">
    <property type="entry name" value="Probable inactive purple acid phosphatase 29"/>
    <property type="match status" value="1"/>
</dbReference>
<protein>
    <recommendedName>
        <fullName evidence="11">Calcineurin-like phosphoesterase domain-containing protein</fullName>
    </recommendedName>
</protein>
<keyword evidence="13" id="KW-1185">Reference proteome</keyword>
<evidence type="ECO:0000256" key="7">
    <source>
        <dbReference type="ARBA" id="ARBA00022729"/>
    </source>
</evidence>
<evidence type="ECO:0000256" key="5">
    <source>
        <dbReference type="ARBA" id="ARBA00022525"/>
    </source>
</evidence>
<evidence type="ECO:0000256" key="2">
    <source>
        <dbReference type="ARBA" id="ARBA00004613"/>
    </source>
</evidence>
<dbReference type="PANTHER" id="PTHR32440">
    <property type="entry name" value="PHOSPHATASE DCR2-RELATED-RELATED"/>
    <property type="match status" value="1"/>
</dbReference>
<evidence type="ECO:0000256" key="9">
    <source>
        <dbReference type="ARBA" id="ARBA00023004"/>
    </source>
</evidence>
<evidence type="ECO:0000256" key="1">
    <source>
        <dbReference type="ARBA" id="ARBA00001947"/>
    </source>
</evidence>
<name>A0A8T0GZ14_CERPU</name>
<comment type="subunit">
    <text evidence="4">Homodimer.</text>
</comment>
<dbReference type="GO" id="GO:0005737">
    <property type="term" value="C:cytoplasm"/>
    <property type="evidence" value="ECO:0007669"/>
    <property type="project" value="TreeGrafter"/>
</dbReference>
<keyword evidence="5" id="KW-0964">Secreted</keyword>
<proteinExistence type="inferred from homology"/>
<dbReference type="SUPFAM" id="SSF56300">
    <property type="entry name" value="Metallo-dependent phosphatases"/>
    <property type="match status" value="1"/>
</dbReference>
<dbReference type="PANTHER" id="PTHR32440:SF0">
    <property type="entry name" value="PHOSPHATASE DCR2-RELATED"/>
    <property type="match status" value="1"/>
</dbReference>
<feature type="domain" description="Calcineurin-like phosphoesterase" evidence="11">
    <location>
        <begin position="79"/>
        <end position="339"/>
    </location>
</feature>
<dbReference type="Proteomes" id="UP000822688">
    <property type="component" value="Chromosome 9"/>
</dbReference>
<comment type="subcellular location">
    <subcellularLocation>
        <location evidence="2">Secreted</location>
    </subcellularLocation>
</comment>
<dbReference type="InterPro" id="IPR011230">
    <property type="entry name" value="PAP14/16/28/29"/>
</dbReference>
<reference evidence="12" key="1">
    <citation type="submission" date="2020-06" db="EMBL/GenBank/DDBJ databases">
        <title>WGS assembly of Ceratodon purpureus strain R40.</title>
        <authorList>
            <person name="Carey S.B."/>
            <person name="Jenkins J."/>
            <person name="Shu S."/>
            <person name="Lovell J.T."/>
            <person name="Sreedasyam A."/>
            <person name="Maumus F."/>
            <person name="Tiley G.P."/>
            <person name="Fernandez-Pozo N."/>
            <person name="Barry K."/>
            <person name="Chen C."/>
            <person name="Wang M."/>
            <person name="Lipzen A."/>
            <person name="Daum C."/>
            <person name="Saski C.A."/>
            <person name="Payton A.C."/>
            <person name="Mcbreen J.C."/>
            <person name="Conrad R.E."/>
            <person name="Kollar L.M."/>
            <person name="Olsson S."/>
            <person name="Huttunen S."/>
            <person name="Landis J.B."/>
            <person name="Wickett N.J."/>
            <person name="Johnson M.G."/>
            <person name="Rensing S.A."/>
            <person name="Grimwood J."/>
            <person name="Schmutz J."/>
            <person name="Mcdaniel S.F."/>
        </authorList>
    </citation>
    <scope>NUCLEOTIDE SEQUENCE</scope>
    <source>
        <strain evidence="12">R40</strain>
    </source>
</reference>
<gene>
    <name evidence="12" type="ORF">KC19_9G121700</name>
</gene>
<evidence type="ECO:0000256" key="10">
    <source>
        <dbReference type="ARBA" id="ARBA00023180"/>
    </source>
</evidence>
<organism evidence="12 13">
    <name type="scientific">Ceratodon purpureus</name>
    <name type="common">Fire moss</name>
    <name type="synonym">Dicranum purpureum</name>
    <dbReference type="NCBI Taxonomy" id="3225"/>
    <lineage>
        <taxon>Eukaryota</taxon>
        <taxon>Viridiplantae</taxon>
        <taxon>Streptophyta</taxon>
        <taxon>Embryophyta</taxon>
        <taxon>Bryophyta</taxon>
        <taxon>Bryophytina</taxon>
        <taxon>Bryopsida</taxon>
        <taxon>Dicranidae</taxon>
        <taxon>Pseudoditrichales</taxon>
        <taxon>Ditrichaceae</taxon>
        <taxon>Ceratodon</taxon>
    </lineage>
</organism>
<keyword evidence="7" id="KW-0732">Signal</keyword>
<evidence type="ECO:0000256" key="8">
    <source>
        <dbReference type="ARBA" id="ARBA00022833"/>
    </source>
</evidence>
<evidence type="ECO:0000313" key="12">
    <source>
        <dbReference type="EMBL" id="KAG0562152.1"/>
    </source>
</evidence>
<keyword evidence="6" id="KW-0479">Metal-binding</keyword>
<evidence type="ECO:0000256" key="4">
    <source>
        <dbReference type="ARBA" id="ARBA00011738"/>
    </source>
</evidence>
<dbReference type="InterPro" id="IPR004843">
    <property type="entry name" value="Calcineurin-like_PHP"/>
</dbReference>
<keyword evidence="8" id="KW-0862">Zinc</keyword>
<dbReference type="AlphaFoldDB" id="A0A8T0GZ14"/>
<dbReference type="Pfam" id="PF00149">
    <property type="entry name" value="Metallophos"/>
    <property type="match status" value="1"/>
</dbReference>
<dbReference type="EMBL" id="CM026430">
    <property type="protein sequence ID" value="KAG0562152.1"/>
    <property type="molecule type" value="Genomic_DNA"/>
</dbReference>
<dbReference type="CDD" id="cd07383">
    <property type="entry name" value="MPP_Dcr2"/>
    <property type="match status" value="1"/>
</dbReference>
<evidence type="ECO:0000259" key="11">
    <source>
        <dbReference type="Pfam" id="PF00149"/>
    </source>
</evidence>
<evidence type="ECO:0000256" key="6">
    <source>
        <dbReference type="ARBA" id="ARBA00022723"/>
    </source>
</evidence>
<sequence>MHLSSNSQLISGRIRVLQRSGGDRASSIDMGNGVCVSCGLMLLWMVAALAAGRPTHVDAWRIRRRVPAPVLRFGKDGSFKIVQVADMHYGNGGNTTCQDVLPEQFDGCSDLNTTAFLKRVIADEKPDLLVFSGDNIMQKDCVDPVASMEMAFAPAVEAGIPWAAILGNHDQEGNLSREGVMSYITSMDYTVARVNPSGDSCGFAIDGFGNYVLEIFGAEGSPQEGKSVMNLYLVDSGDYAPLPRIGGYGWVHETQSTWIKSVAKKLQMAYMNDAPAQPQAAPALAYFHIPVPEFSNLAPSEFRGVKQEGISSASINSGFLTTLLEGGDVKAAFVGHDHVNDFCGDVHGIKLCYAGGFGYHAYGKAGWDRRTRVVAATLGKDKNGDLQGVRSVVTWKRLDNEGFDTIDFESVWRNFDNP</sequence>
<keyword evidence="9" id="KW-0408">Iron</keyword>
<dbReference type="Gene3D" id="3.60.21.10">
    <property type="match status" value="1"/>
</dbReference>
<dbReference type="GO" id="GO:0046872">
    <property type="term" value="F:metal ion binding"/>
    <property type="evidence" value="ECO:0007669"/>
    <property type="project" value="UniProtKB-KW"/>
</dbReference>
<evidence type="ECO:0000313" key="13">
    <source>
        <dbReference type="Proteomes" id="UP000822688"/>
    </source>
</evidence>